<gene>
    <name evidence="6" type="ORF">OD355_08125</name>
</gene>
<comment type="caution">
    <text evidence="6">The sequence shown here is derived from an EMBL/GenBank/DDBJ whole genome shotgun (WGS) entry which is preliminary data.</text>
</comment>
<dbReference type="GO" id="GO:0006508">
    <property type="term" value="P:proteolysis"/>
    <property type="evidence" value="ECO:0007669"/>
    <property type="project" value="UniProtKB-KW"/>
</dbReference>
<dbReference type="GO" id="GO:0008234">
    <property type="term" value="F:cysteine-type peptidase activity"/>
    <property type="evidence" value="ECO:0007669"/>
    <property type="project" value="UniProtKB-KW"/>
</dbReference>
<evidence type="ECO:0000256" key="3">
    <source>
        <dbReference type="ARBA" id="ARBA00022801"/>
    </source>
</evidence>
<reference evidence="6" key="1">
    <citation type="submission" date="2022-10" db="EMBL/GenBank/DDBJ databases">
        <authorList>
            <person name="Kim H.S."/>
            <person name="Kim J.-S."/>
            <person name="Suh M.K."/>
            <person name="Eom M.K."/>
            <person name="Lee J.-S."/>
        </authorList>
    </citation>
    <scope>NUCLEOTIDE SEQUENCE</scope>
    <source>
        <strain evidence="6">LIP-5</strain>
    </source>
</reference>
<dbReference type="Gene3D" id="3.90.1720.10">
    <property type="entry name" value="endopeptidase domain like (from Nostoc punctiforme)"/>
    <property type="match status" value="1"/>
</dbReference>
<dbReference type="EMBL" id="JAOTPL010000010">
    <property type="protein sequence ID" value="MCU7694480.1"/>
    <property type="molecule type" value="Genomic_DNA"/>
</dbReference>
<proteinExistence type="inferred from homology"/>
<organism evidence="6 7">
    <name type="scientific">Haoranjiania flava</name>
    <dbReference type="NCBI Taxonomy" id="1856322"/>
    <lineage>
        <taxon>Bacteria</taxon>
        <taxon>Pseudomonadati</taxon>
        <taxon>Bacteroidota</taxon>
        <taxon>Chitinophagia</taxon>
        <taxon>Chitinophagales</taxon>
        <taxon>Chitinophagaceae</taxon>
        <taxon>Haoranjiania</taxon>
    </lineage>
</organism>
<dbReference type="Proteomes" id="UP001209317">
    <property type="component" value="Unassembled WGS sequence"/>
</dbReference>
<protein>
    <submittedName>
        <fullName evidence="6">NlpC/P60 family protein</fullName>
    </submittedName>
</protein>
<dbReference type="Pfam" id="PF00877">
    <property type="entry name" value="NLPC_P60"/>
    <property type="match status" value="1"/>
</dbReference>
<evidence type="ECO:0000256" key="2">
    <source>
        <dbReference type="ARBA" id="ARBA00022670"/>
    </source>
</evidence>
<name>A0AAE3ILR1_9BACT</name>
<dbReference type="InterPro" id="IPR038765">
    <property type="entry name" value="Papain-like_cys_pep_sf"/>
</dbReference>
<keyword evidence="7" id="KW-1185">Reference proteome</keyword>
<dbReference type="PROSITE" id="PS51935">
    <property type="entry name" value="NLPC_P60"/>
    <property type="match status" value="1"/>
</dbReference>
<sequence length="270" mass="30177">MLILDKNISHTWCRKLWSPGKADLPGFFIDKISDRIQAEKDALKLTFIARILFKTIMRSKMFLCFVLFSFVSCDYIGMFPQSGNDTAIYADSSATLIDSLPAYDSANLLNPNDSFRLDTSNISILSPATSVDTRNVRPAELVNFAQKLLHVPYRYASADPAQGFDCSGFITYVFNNFHIAVPRSSIDFTHVGIEVPVNEAKQGDLILFTGTESDSSYITRSVGHMGIVTQNTDSLRFIHASSGKANGVTITPLNEYYLRRFVKVIRVFPD</sequence>
<evidence type="ECO:0000256" key="1">
    <source>
        <dbReference type="ARBA" id="ARBA00007074"/>
    </source>
</evidence>
<evidence type="ECO:0000313" key="6">
    <source>
        <dbReference type="EMBL" id="MCU7694480.1"/>
    </source>
</evidence>
<dbReference type="AlphaFoldDB" id="A0AAE3ILR1"/>
<evidence type="ECO:0000256" key="4">
    <source>
        <dbReference type="ARBA" id="ARBA00022807"/>
    </source>
</evidence>
<keyword evidence="3" id="KW-0378">Hydrolase</keyword>
<dbReference type="RefSeq" id="WP_263037966.1">
    <property type="nucleotide sequence ID" value="NZ_JAOTPL010000010.1"/>
</dbReference>
<feature type="domain" description="NlpC/P60" evidence="5">
    <location>
        <begin position="135"/>
        <end position="268"/>
    </location>
</feature>
<evidence type="ECO:0000259" key="5">
    <source>
        <dbReference type="PROSITE" id="PS51935"/>
    </source>
</evidence>
<dbReference type="PANTHER" id="PTHR47053">
    <property type="entry name" value="MUREIN DD-ENDOPEPTIDASE MEPH-RELATED"/>
    <property type="match status" value="1"/>
</dbReference>
<dbReference type="SUPFAM" id="SSF54001">
    <property type="entry name" value="Cysteine proteinases"/>
    <property type="match status" value="1"/>
</dbReference>
<keyword evidence="4" id="KW-0788">Thiol protease</keyword>
<accession>A0AAE3ILR1</accession>
<dbReference type="PANTHER" id="PTHR47053:SF1">
    <property type="entry name" value="MUREIN DD-ENDOPEPTIDASE MEPH-RELATED"/>
    <property type="match status" value="1"/>
</dbReference>
<dbReference type="InterPro" id="IPR051202">
    <property type="entry name" value="Peptidase_C40"/>
</dbReference>
<dbReference type="InterPro" id="IPR000064">
    <property type="entry name" value="NLP_P60_dom"/>
</dbReference>
<evidence type="ECO:0000313" key="7">
    <source>
        <dbReference type="Proteomes" id="UP001209317"/>
    </source>
</evidence>
<comment type="similarity">
    <text evidence="1">Belongs to the peptidase C40 family.</text>
</comment>
<keyword evidence="2" id="KW-0645">Protease</keyword>